<evidence type="ECO:0000259" key="7">
    <source>
        <dbReference type="Pfam" id="PF01494"/>
    </source>
</evidence>
<dbReference type="GO" id="GO:0004497">
    <property type="term" value="F:monooxygenase activity"/>
    <property type="evidence" value="ECO:0007669"/>
    <property type="project" value="UniProtKB-KW"/>
</dbReference>
<proteinExistence type="predicted"/>
<dbReference type="Pfam" id="PF01494">
    <property type="entry name" value="FAD_binding_3"/>
    <property type="match status" value="1"/>
</dbReference>
<dbReference type="Pfam" id="PF13450">
    <property type="entry name" value="NAD_binding_8"/>
    <property type="match status" value="1"/>
</dbReference>
<feature type="domain" description="FAD-binding" evidence="7">
    <location>
        <begin position="111"/>
        <end position="372"/>
    </location>
</feature>
<evidence type="ECO:0000313" key="9">
    <source>
        <dbReference type="Proteomes" id="UP001274830"/>
    </source>
</evidence>
<dbReference type="SUPFAM" id="SSF51905">
    <property type="entry name" value="FAD/NAD(P)-binding domain"/>
    <property type="match status" value="1"/>
</dbReference>
<dbReference type="EMBL" id="JAUTXT010000012">
    <property type="protein sequence ID" value="KAK3676061.1"/>
    <property type="molecule type" value="Genomic_DNA"/>
</dbReference>
<dbReference type="Proteomes" id="UP001274830">
    <property type="component" value="Unassembled WGS sequence"/>
</dbReference>
<dbReference type="GO" id="GO:0071949">
    <property type="term" value="F:FAD binding"/>
    <property type="evidence" value="ECO:0007669"/>
    <property type="project" value="InterPro"/>
</dbReference>
<dbReference type="PRINTS" id="PR00420">
    <property type="entry name" value="RNGMNOXGNASE"/>
</dbReference>
<protein>
    <recommendedName>
        <fullName evidence="7">FAD-binding domain-containing protein</fullName>
    </recommendedName>
</protein>
<name>A0AAE1C2V4_9PEZI</name>
<keyword evidence="9" id="KW-1185">Reference proteome</keyword>
<feature type="region of interest" description="Disordered" evidence="6">
    <location>
        <begin position="380"/>
        <end position="413"/>
    </location>
</feature>
<evidence type="ECO:0000256" key="1">
    <source>
        <dbReference type="ARBA" id="ARBA00001974"/>
    </source>
</evidence>
<dbReference type="PANTHER" id="PTHR47178:SF6">
    <property type="entry name" value="FAD-BINDING DOMAIN-CONTAINING PROTEIN"/>
    <property type="match status" value="1"/>
</dbReference>
<evidence type="ECO:0000256" key="5">
    <source>
        <dbReference type="ARBA" id="ARBA00023033"/>
    </source>
</evidence>
<evidence type="ECO:0000256" key="6">
    <source>
        <dbReference type="SAM" id="MobiDB-lite"/>
    </source>
</evidence>
<comment type="caution">
    <text evidence="8">The sequence shown here is derived from an EMBL/GenBank/DDBJ whole genome shotgun (WGS) entry which is preliminary data.</text>
</comment>
<dbReference type="AlphaFoldDB" id="A0AAE1C2V4"/>
<evidence type="ECO:0000256" key="2">
    <source>
        <dbReference type="ARBA" id="ARBA00022630"/>
    </source>
</evidence>
<evidence type="ECO:0000313" key="8">
    <source>
        <dbReference type="EMBL" id="KAK3676061.1"/>
    </source>
</evidence>
<reference evidence="8" key="1">
    <citation type="submission" date="2023-07" db="EMBL/GenBank/DDBJ databases">
        <title>Black Yeasts Isolated from many extreme environments.</title>
        <authorList>
            <person name="Coleine C."/>
            <person name="Stajich J.E."/>
            <person name="Selbmann L."/>
        </authorList>
    </citation>
    <scope>NUCLEOTIDE SEQUENCE</scope>
    <source>
        <strain evidence="8">CCFEE 5485</strain>
    </source>
</reference>
<sequence>MNRHTSDFKVLIVGAGIAGLALAQILRNHEIAFEIFERDDGSRVGGWSVGLDDCLADLQALLPTDLTPIKQTSPNYPQGKKDSYAFLNGLTGDVLGHVTAGDGGRDFISCDRDLLRKILSKNLSVQYRKRLHHFEQTPSGVELHFTDNSTATGSLLVGADGARSAVRAQLLPDVQAVPSRCIMLYGSVQLSARDSEPMLSKANTATLLGSPRMKSFLMLDQHNSDGTAMWNWGIARLCSVEEAGSKHAWVQGASAEELHAQAMKWCSDSPEWFRHAIELSGPKGVHTPPITLRETVIPVDKLPEGLVTLMGDAAHSMTMCKVPFRGMGANTAMRDACDLGMALSQQAAKNDAEEHQQILRQYELKMLPRGREHVLLSRADAEADDHIDLSGGRLEKKQEEAEGKKKGGEEVRV</sequence>
<keyword evidence="3" id="KW-0274">FAD</keyword>
<keyword evidence="4" id="KW-0560">Oxidoreductase</keyword>
<dbReference type="PANTHER" id="PTHR47178">
    <property type="entry name" value="MONOOXYGENASE, FAD-BINDING"/>
    <property type="match status" value="1"/>
</dbReference>
<gene>
    <name evidence="8" type="ORF">LTR78_004253</name>
</gene>
<evidence type="ECO:0000256" key="4">
    <source>
        <dbReference type="ARBA" id="ARBA00023002"/>
    </source>
</evidence>
<dbReference type="InterPro" id="IPR036188">
    <property type="entry name" value="FAD/NAD-bd_sf"/>
</dbReference>
<comment type="cofactor">
    <cofactor evidence="1">
        <name>FAD</name>
        <dbReference type="ChEBI" id="CHEBI:57692"/>
    </cofactor>
</comment>
<dbReference type="Gene3D" id="3.50.50.60">
    <property type="entry name" value="FAD/NAD(P)-binding domain"/>
    <property type="match status" value="1"/>
</dbReference>
<accession>A0AAE1C2V4</accession>
<keyword evidence="5" id="KW-0503">Monooxygenase</keyword>
<keyword evidence="2" id="KW-0285">Flavoprotein</keyword>
<dbReference type="InterPro" id="IPR002938">
    <property type="entry name" value="FAD-bd"/>
</dbReference>
<evidence type="ECO:0000256" key="3">
    <source>
        <dbReference type="ARBA" id="ARBA00022827"/>
    </source>
</evidence>
<organism evidence="8 9">
    <name type="scientific">Recurvomyces mirabilis</name>
    <dbReference type="NCBI Taxonomy" id="574656"/>
    <lineage>
        <taxon>Eukaryota</taxon>
        <taxon>Fungi</taxon>
        <taxon>Dikarya</taxon>
        <taxon>Ascomycota</taxon>
        <taxon>Pezizomycotina</taxon>
        <taxon>Dothideomycetes</taxon>
        <taxon>Dothideomycetidae</taxon>
        <taxon>Mycosphaerellales</taxon>
        <taxon>Teratosphaeriaceae</taxon>
        <taxon>Recurvomyces</taxon>
    </lineage>
</organism>